<dbReference type="AlphaFoldDB" id="A0A5C8NUZ8"/>
<feature type="transmembrane region" description="Helical" evidence="1">
    <location>
        <begin position="58"/>
        <end position="79"/>
    </location>
</feature>
<dbReference type="OrthoDB" id="198399at2"/>
<protein>
    <submittedName>
        <fullName evidence="3">PDZ domain-containing protein</fullName>
    </submittedName>
</protein>
<feature type="transmembrane region" description="Helical" evidence="1">
    <location>
        <begin position="251"/>
        <end position="280"/>
    </location>
</feature>
<organism evidence="3 4">
    <name type="scientific">Cerasibacillus terrae</name>
    <dbReference type="NCBI Taxonomy" id="2498845"/>
    <lineage>
        <taxon>Bacteria</taxon>
        <taxon>Bacillati</taxon>
        <taxon>Bacillota</taxon>
        <taxon>Bacilli</taxon>
        <taxon>Bacillales</taxon>
        <taxon>Bacillaceae</taxon>
        <taxon>Cerasibacillus</taxon>
    </lineage>
</organism>
<dbReference type="EMBL" id="VDUW01000004">
    <property type="protein sequence ID" value="TXL64994.1"/>
    <property type="molecule type" value="Genomic_DNA"/>
</dbReference>
<feature type="transmembrane region" description="Helical" evidence="1">
    <location>
        <begin position="187"/>
        <end position="211"/>
    </location>
</feature>
<evidence type="ECO:0000313" key="4">
    <source>
        <dbReference type="Proteomes" id="UP000321574"/>
    </source>
</evidence>
<keyword evidence="1" id="KW-1133">Transmembrane helix</keyword>
<dbReference type="RefSeq" id="WP_147666721.1">
    <property type="nucleotide sequence ID" value="NZ_VDUW01000004.1"/>
</dbReference>
<feature type="transmembrane region" description="Helical" evidence="1">
    <location>
        <begin position="20"/>
        <end position="37"/>
    </location>
</feature>
<dbReference type="Proteomes" id="UP000321574">
    <property type="component" value="Unassembled WGS sequence"/>
</dbReference>
<keyword evidence="1" id="KW-0472">Membrane</keyword>
<keyword evidence="1" id="KW-0812">Transmembrane</keyword>
<dbReference type="InterPro" id="IPR036034">
    <property type="entry name" value="PDZ_sf"/>
</dbReference>
<proteinExistence type="predicted"/>
<comment type="caution">
    <text evidence="3">The sequence shown here is derived from an EMBL/GenBank/DDBJ whole genome shotgun (WGS) entry which is preliminary data.</text>
</comment>
<feature type="transmembrane region" description="Helical" evidence="1">
    <location>
        <begin position="108"/>
        <end position="125"/>
    </location>
</feature>
<gene>
    <name evidence="3" type="ORF">FHP05_07570</name>
</gene>
<keyword evidence="4" id="KW-1185">Reference proteome</keyword>
<reference evidence="3 4" key="1">
    <citation type="submission" date="2019-06" db="EMBL/GenBank/DDBJ databases">
        <title>Cerasibacillus sp. nov., isolated from maize field.</title>
        <authorList>
            <person name="Lin S.-Y."/>
            <person name="Tsai C.-F."/>
            <person name="Young C.-C."/>
        </authorList>
    </citation>
    <scope>NUCLEOTIDE SEQUENCE [LARGE SCALE GENOMIC DNA]</scope>
    <source>
        <strain evidence="3 4">CC-CFT480</strain>
    </source>
</reference>
<evidence type="ECO:0000259" key="2">
    <source>
        <dbReference type="Pfam" id="PF17820"/>
    </source>
</evidence>
<dbReference type="Pfam" id="PF17820">
    <property type="entry name" value="PDZ_6"/>
    <property type="match status" value="1"/>
</dbReference>
<dbReference type="InterPro" id="IPR041489">
    <property type="entry name" value="PDZ_6"/>
</dbReference>
<dbReference type="Gene3D" id="2.30.42.10">
    <property type="match status" value="1"/>
</dbReference>
<dbReference type="SUPFAM" id="SSF50156">
    <property type="entry name" value="PDZ domain-like"/>
    <property type="match status" value="1"/>
</dbReference>
<accession>A0A5C8NUZ8</accession>
<evidence type="ECO:0000256" key="1">
    <source>
        <dbReference type="SAM" id="Phobius"/>
    </source>
</evidence>
<feature type="transmembrane region" description="Helical" evidence="1">
    <location>
        <begin position="137"/>
        <end position="159"/>
    </location>
</feature>
<feature type="domain" description="PDZ" evidence="2">
    <location>
        <begin position="309"/>
        <end position="357"/>
    </location>
</feature>
<sequence>MIESWSIELGKAIGKFFLNPLFYWSFIFLFLIGYARIKLERVNFGTKVFNLFSEWKNTWLFSISYGLFISLICLGVGVVFSVETLVLMSAIIILLSLTFKVSLLSPSYTVGVTFIVLLFLPILLSEQQWVDANLFTNINFTGLTIILALFIFAEAIMLIRIKRNETLPSLTLSNRGSWIGQHHVKKLALIPFLTLVPTGAITSIAPFWPYIPLGSEETYSLIAVPFLIGFDYKVIGSLPQTVAKHLGKQTFLLGFLVLVLAIGSIYVSPLSLAAIIIAIIGKEFINYKFRTKDKEQSPYFYQEENGLRILSMIPGTPATRLQIRVGEIIIKVNERTISNVEDFYYALQEKGAHFKLEVMDDKGEIRFIQGAMYEGDHHELGLIFTDSPFREKNQHEKQEVV</sequence>
<name>A0A5C8NUZ8_9BACI</name>
<evidence type="ECO:0000313" key="3">
    <source>
        <dbReference type="EMBL" id="TXL64994.1"/>
    </source>
</evidence>